<dbReference type="AlphaFoldDB" id="A0AAP0CP11"/>
<dbReference type="EMBL" id="JBCNJP010000024">
    <property type="protein sequence ID" value="KAK9056798.1"/>
    <property type="molecule type" value="Genomic_DNA"/>
</dbReference>
<evidence type="ECO:0000313" key="2">
    <source>
        <dbReference type="Proteomes" id="UP001408789"/>
    </source>
</evidence>
<name>A0AAP0CP11_9ASTR</name>
<gene>
    <name evidence="1" type="ORF">SSX86_024161</name>
</gene>
<proteinExistence type="predicted"/>
<accession>A0AAP0CP11</accession>
<keyword evidence="2" id="KW-1185">Reference proteome</keyword>
<evidence type="ECO:0000313" key="1">
    <source>
        <dbReference type="EMBL" id="KAK9056798.1"/>
    </source>
</evidence>
<comment type="caution">
    <text evidence="1">The sequence shown here is derived from an EMBL/GenBank/DDBJ whole genome shotgun (WGS) entry which is preliminary data.</text>
</comment>
<sequence length="100" mass="10944">MLQILAVEDDLIKGVYESKMLYDGRVLLMCWSVGGSFRRCSAYGVEAAAVNPYLRVCVGCSCRLCSAYGVVVMLLAFDTEFIKVIVEGILSTSLLHPVIC</sequence>
<reference evidence="1 2" key="1">
    <citation type="submission" date="2024-04" db="EMBL/GenBank/DDBJ databases">
        <title>The reference genome of an endangered Asteraceae, Deinandra increscens subsp. villosa, native to the Central Coast of California.</title>
        <authorList>
            <person name="Guilliams M."/>
            <person name="Hasenstab-Lehman K."/>
            <person name="Meyer R."/>
            <person name="Mcevoy S."/>
        </authorList>
    </citation>
    <scope>NUCLEOTIDE SEQUENCE [LARGE SCALE GENOMIC DNA]</scope>
    <source>
        <tissue evidence="1">Leaf</tissue>
    </source>
</reference>
<organism evidence="1 2">
    <name type="scientific">Deinandra increscens subsp. villosa</name>
    <dbReference type="NCBI Taxonomy" id="3103831"/>
    <lineage>
        <taxon>Eukaryota</taxon>
        <taxon>Viridiplantae</taxon>
        <taxon>Streptophyta</taxon>
        <taxon>Embryophyta</taxon>
        <taxon>Tracheophyta</taxon>
        <taxon>Spermatophyta</taxon>
        <taxon>Magnoliopsida</taxon>
        <taxon>eudicotyledons</taxon>
        <taxon>Gunneridae</taxon>
        <taxon>Pentapetalae</taxon>
        <taxon>asterids</taxon>
        <taxon>campanulids</taxon>
        <taxon>Asterales</taxon>
        <taxon>Asteraceae</taxon>
        <taxon>Asteroideae</taxon>
        <taxon>Heliantheae alliance</taxon>
        <taxon>Madieae</taxon>
        <taxon>Madiinae</taxon>
        <taxon>Deinandra</taxon>
    </lineage>
</organism>
<dbReference type="Proteomes" id="UP001408789">
    <property type="component" value="Unassembled WGS sequence"/>
</dbReference>
<protein>
    <submittedName>
        <fullName evidence="1">Uncharacterized protein</fullName>
    </submittedName>
</protein>